<evidence type="ECO:0000256" key="3">
    <source>
        <dbReference type="ARBA" id="ARBA00023052"/>
    </source>
</evidence>
<dbReference type="SUPFAM" id="SSF52518">
    <property type="entry name" value="Thiamin diphosphate-binding fold (THDP-binding)"/>
    <property type="match status" value="1"/>
</dbReference>
<organism evidence="7">
    <name type="scientific">Darwinula stevensoni</name>
    <dbReference type="NCBI Taxonomy" id="69355"/>
    <lineage>
        <taxon>Eukaryota</taxon>
        <taxon>Metazoa</taxon>
        <taxon>Ecdysozoa</taxon>
        <taxon>Arthropoda</taxon>
        <taxon>Crustacea</taxon>
        <taxon>Oligostraca</taxon>
        <taxon>Ostracoda</taxon>
        <taxon>Podocopa</taxon>
        <taxon>Podocopida</taxon>
        <taxon>Darwinulocopina</taxon>
        <taxon>Darwinuloidea</taxon>
        <taxon>Darwinulidae</taxon>
        <taxon>Darwinula</taxon>
    </lineage>
</organism>
<dbReference type="InterPro" id="IPR027110">
    <property type="entry name" value="PDHB_mito-type"/>
</dbReference>
<keyword evidence="3 4" id="KW-0786">Thiamine pyrophosphate</keyword>
<dbReference type="GO" id="GO:0006086">
    <property type="term" value="P:pyruvate decarboxylation to acetyl-CoA"/>
    <property type="evidence" value="ECO:0007669"/>
    <property type="project" value="InterPro"/>
</dbReference>
<evidence type="ECO:0000256" key="4">
    <source>
        <dbReference type="RuleBase" id="RU364074"/>
    </source>
</evidence>
<feature type="domain" description="Transketolase-like pyrimidine-binding" evidence="6">
    <location>
        <begin position="126"/>
        <end position="195"/>
    </location>
</feature>
<dbReference type="OrthoDB" id="10266385at2759"/>
<dbReference type="Gene3D" id="3.40.50.970">
    <property type="match status" value="1"/>
</dbReference>
<evidence type="ECO:0000313" key="7">
    <source>
        <dbReference type="EMBL" id="CAD7250529.1"/>
    </source>
</evidence>
<gene>
    <name evidence="7" type="ORF">DSTB1V02_LOCUS10302</name>
</gene>
<protein>
    <recommendedName>
        <fullName evidence="4">Pyruvate dehydrogenase E1 component subunit beta</fullName>
        <ecNumber evidence="4">1.2.4.1</ecNumber>
    </recommendedName>
</protein>
<dbReference type="EMBL" id="CAJPEV010002910">
    <property type="protein sequence ID" value="CAG0898395.1"/>
    <property type="molecule type" value="Genomic_DNA"/>
</dbReference>
<accession>A0A7R9AAF5</accession>
<evidence type="ECO:0000256" key="1">
    <source>
        <dbReference type="ARBA" id="ARBA00001964"/>
    </source>
</evidence>
<dbReference type="Pfam" id="PF02779">
    <property type="entry name" value="Transket_pyr"/>
    <property type="match status" value="1"/>
</dbReference>
<comment type="cofactor">
    <cofactor evidence="1 4">
        <name>thiamine diphosphate</name>
        <dbReference type="ChEBI" id="CHEBI:58937"/>
    </cofactor>
</comment>
<dbReference type="PANTHER" id="PTHR11624:SF96">
    <property type="entry name" value="PYRUVATE DEHYDROGENASE E1 COMPONENT SUBUNIT BETA, MITOCHONDRIAL"/>
    <property type="match status" value="1"/>
</dbReference>
<evidence type="ECO:0000313" key="8">
    <source>
        <dbReference type="Proteomes" id="UP000677054"/>
    </source>
</evidence>
<dbReference type="PANTHER" id="PTHR11624">
    <property type="entry name" value="DEHYDROGENASE RELATED"/>
    <property type="match status" value="1"/>
</dbReference>
<feature type="non-terminal residue" evidence="7">
    <location>
        <position position="196"/>
    </location>
</feature>
<reference evidence="7" key="1">
    <citation type="submission" date="2020-11" db="EMBL/GenBank/DDBJ databases">
        <authorList>
            <person name="Tran Van P."/>
        </authorList>
    </citation>
    <scope>NUCLEOTIDE SEQUENCE</scope>
</reference>
<comment type="function">
    <text evidence="4">The pyruvate dehydrogenase complex catalyzes the overall conversion of pyruvate to acetyl-CoA and CO2.</text>
</comment>
<dbReference type="EC" id="1.2.4.1" evidence="4"/>
<dbReference type="GO" id="GO:0004739">
    <property type="term" value="F:pyruvate dehydrogenase (acetyl-transferring) activity"/>
    <property type="evidence" value="ECO:0007669"/>
    <property type="project" value="UniProtKB-UniRule"/>
</dbReference>
<proteinExistence type="predicted"/>
<dbReference type="InterPro" id="IPR005475">
    <property type="entry name" value="Transketolase-like_Pyr-bd"/>
</dbReference>
<sequence length="196" mass="21964">MRLRQTIAAGRTRCEHSQSESGSRRSPVLGECEPSSVWVSINVTCLFTEWLGENFEHTSSECQTGTINAFILVVCIVRVLAHAYVLCHCYVCSIHHPHSLVLQLQKGRGLFQPVLFIVHRYQKLKRMTVRDALNAAMDEEMERDGNVFLMGEEVAQYDGAYKVSRGLWKKYGDKRVIDTPITESGFAGLAVGAAMV</sequence>
<name>A0A7R9AAF5_9CRUS</name>
<evidence type="ECO:0000256" key="5">
    <source>
        <dbReference type="SAM" id="MobiDB-lite"/>
    </source>
</evidence>
<keyword evidence="4" id="KW-0670">Pyruvate</keyword>
<comment type="catalytic activity">
    <reaction evidence="4">
        <text>N(6)-[(R)-lipoyl]-L-lysyl-[protein] + pyruvate + H(+) = N(6)-[(R)-S(8)-acetyldihydrolipoyl]-L-lysyl-[protein] + CO2</text>
        <dbReference type="Rhea" id="RHEA:19189"/>
        <dbReference type="Rhea" id="RHEA-COMP:10474"/>
        <dbReference type="Rhea" id="RHEA-COMP:10478"/>
        <dbReference type="ChEBI" id="CHEBI:15361"/>
        <dbReference type="ChEBI" id="CHEBI:15378"/>
        <dbReference type="ChEBI" id="CHEBI:16526"/>
        <dbReference type="ChEBI" id="CHEBI:83099"/>
        <dbReference type="ChEBI" id="CHEBI:83111"/>
        <dbReference type="EC" id="1.2.4.1"/>
    </reaction>
</comment>
<keyword evidence="2 4" id="KW-0560">Oxidoreductase</keyword>
<keyword evidence="8" id="KW-1185">Reference proteome</keyword>
<dbReference type="AlphaFoldDB" id="A0A7R9AAF5"/>
<dbReference type="EMBL" id="LR902427">
    <property type="protein sequence ID" value="CAD7250529.1"/>
    <property type="molecule type" value="Genomic_DNA"/>
</dbReference>
<evidence type="ECO:0000256" key="2">
    <source>
        <dbReference type="ARBA" id="ARBA00023002"/>
    </source>
</evidence>
<evidence type="ECO:0000259" key="6">
    <source>
        <dbReference type="Pfam" id="PF02779"/>
    </source>
</evidence>
<dbReference type="Proteomes" id="UP000677054">
    <property type="component" value="Unassembled WGS sequence"/>
</dbReference>
<dbReference type="InterPro" id="IPR029061">
    <property type="entry name" value="THDP-binding"/>
</dbReference>
<feature type="region of interest" description="Disordered" evidence="5">
    <location>
        <begin position="1"/>
        <end position="28"/>
    </location>
</feature>